<dbReference type="PANTHER" id="PTHR44196:SF2">
    <property type="entry name" value="SHORT-CHAIN DEHYDROGENASE-RELATED"/>
    <property type="match status" value="1"/>
</dbReference>
<dbReference type="Gene3D" id="3.40.50.720">
    <property type="entry name" value="NAD(P)-binding Rossmann-like Domain"/>
    <property type="match status" value="1"/>
</dbReference>
<dbReference type="InterPro" id="IPR002347">
    <property type="entry name" value="SDR_fam"/>
</dbReference>
<dbReference type="PRINTS" id="PR00081">
    <property type="entry name" value="GDHRDH"/>
</dbReference>
<protein>
    <submittedName>
        <fullName evidence="4">SDR family NAD(P)-dependent oxidoreductase</fullName>
        <ecNumber evidence="4">1.-.-.-</ecNumber>
    </submittedName>
</protein>
<evidence type="ECO:0000256" key="3">
    <source>
        <dbReference type="RuleBase" id="RU000363"/>
    </source>
</evidence>
<accession>A0ABV8LEA7</accession>
<dbReference type="InterPro" id="IPR036291">
    <property type="entry name" value="NAD(P)-bd_dom_sf"/>
</dbReference>
<organism evidence="4 5">
    <name type="scientific">Hamadaea flava</name>
    <dbReference type="NCBI Taxonomy" id="1742688"/>
    <lineage>
        <taxon>Bacteria</taxon>
        <taxon>Bacillati</taxon>
        <taxon>Actinomycetota</taxon>
        <taxon>Actinomycetes</taxon>
        <taxon>Micromonosporales</taxon>
        <taxon>Micromonosporaceae</taxon>
        <taxon>Hamadaea</taxon>
    </lineage>
</organism>
<dbReference type="Pfam" id="PF00106">
    <property type="entry name" value="adh_short"/>
    <property type="match status" value="1"/>
</dbReference>
<keyword evidence="2 4" id="KW-0560">Oxidoreductase</keyword>
<evidence type="ECO:0000313" key="4">
    <source>
        <dbReference type="EMBL" id="MFC4129226.1"/>
    </source>
</evidence>
<dbReference type="EC" id="1.-.-.-" evidence="4"/>
<name>A0ABV8LEA7_9ACTN</name>
<gene>
    <name evidence="4" type="ORF">ACFOZ4_01205</name>
</gene>
<dbReference type="SUPFAM" id="SSF51735">
    <property type="entry name" value="NAD(P)-binding Rossmann-fold domains"/>
    <property type="match status" value="1"/>
</dbReference>
<dbReference type="GO" id="GO:0016491">
    <property type="term" value="F:oxidoreductase activity"/>
    <property type="evidence" value="ECO:0007669"/>
    <property type="project" value="UniProtKB-KW"/>
</dbReference>
<keyword evidence="5" id="KW-1185">Reference proteome</keyword>
<reference evidence="5" key="1">
    <citation type="journal article" date="2019" name="Int. J. Syst. Evol. Microbiol.">
        <title>The Global Catalogue of Microorganisms (GCM) 10K type strain sequencing project: providing services to taxonomists for standard genome sequencing and annotation.</title>
        <authorList>
            <consortium name="The Broad Institute Genomics Platform"/>
            <consortium name="The Broad Institute Genome Sequencing Center for Infectious Disease"/>
            <person name="Wu L."/>
            <person name="Ma J."/>
        </authorList>
    </citation>
    <scope>NUCLEOTIDE SEQUENCE [LARGE SCALE GENOMIC DNA]</scope>
    <source>
        <strain evidence="5">CGMCC 4.7289</strain>
    </source>
</reference>
<sequence length="264" mass="28133">MAPTALITGATAGIGAQFARDRAAAGMDLILVARDAERLDAFCAQLAQEHGVRATPVPADLTRPEGLAAVEKVLTTEPIDLLVNNAGLGLNKSFLKSDVEDELHLLNLNIVAVMRLTHSALPKMVERGKGAIVNVSSVAGFAATMPGSTYPASKAWVTSFSEAVGMLVKHRGVRVMALCPGFTRTEFHQRAGIAAHQMPGFVWLQAPDVVRQGMRDLRKGKLVSVPSVRYKVAVGALKITPRALLHRIMPRGAKSMGRTVGDSQ</sequence>
<comment type="similarity">
    <text evidence="1 3">Belongs to the short-chain dehydrogenases/reductases (SDR) family.</text>
</comment>
<proteinExistence type="inferred from homology"/>
<dbReference type="PRINTS" id="PR00080">
    <property type="entry name" value="SDRFAMILY"/>
</dbReference>
<dbReference type="PIRSF" id="PIRSF000126">
    <property type="entry name" value="11-beta-HSD1"/>
    <property type="match status" value="1"/>
</dbReference>
<evidence type="ECO:0000256" key="2">
    <source>
        <dbReference type="ARBA" id="ARBA00023002"/>
    </source>
</evidence>
<comment type="caution">
    <text evidence="4">The sequence shown here is derived from an EMBL/GenBank/DDBJ whole genome shotgun (WGS) entry which is preliminary data.</text>
</comment>
<dbReference type="CDD" id="cd05233">
    <property type="entry name" value="SDR_c"/>
    <property type="match status" value="1"/>
</dbReference>
<dbReference type="EMBL" id="JBHSAY010000003">
    <property type="protein sequence ID" value="MFC4129226.1"/>
    <property type="molecule type" value="Genomic_DNA"/>
</dbReference>
<dbReference type="Proteomes" id="UP001595816">
    <property type="component" value="Unassembled WGS sequence"/>
</dbReference>
<dbReference type="RefSeq" id="WP_253758992.1">
    <property type="nucleotide sequence ID" value="NZ_JAMZDZ010000001.1"/>
</dbReference>
<dbReference type="PANTHER" id="PTHR44196">
    <property type="entry name" value="DEHYDROGENASE/REDUCTASE SDR FAMILY MEMBER 7B"/>
    <property type="match status" value="1"/>
</dbReference>
<evidence type="ECO:0000313" key="5">
    <source>
        <dbReference type="Proteomes" id="UP001595816"/>
    </source>
</evidence>
<evidence type="ECO:0000256" key="1">
    <source>
        <dbReference type="ARBA" id="ARBA00006484"/>
    </source>
</evidence>